<feature type="transmembrane region" description="Helical" evidence="2">
    <location>
        <begin position="72"/>
        <end position="96"/>
    </location>
</feature>
<keyword evidence="2" id="KW-0472">Membrane</keyword>
<feature type="transmembrane region" description="Helical" evidence="2">
    <location>
        <begin position="108"/>
        <end position="130"/>
    </location>
</feature>
<dbReference type="AlphaFoldDB" id="A0A6J6UHS2"/>
<feature type="compositionally biased region" description="Basic and acidic residues" evidence="1">
    <location>
        <begin position="14"/>
        <end position="25"/>
    </location>
</feature>
<evidence type="ECO:0000256" key="1">
    <source>
        <dbReference type="SAM" id="MobiDB-lite"/>
    </source>
</evidence>
<feature type="transmembrane region" description="Helical" evidence="2">
    <location>
        <begin position="214"/>
        <end position="235"/>
    </location>
</feature>
<accession>A0A6J6UHS2</accession>
<feature type="transmembrane region" description="Helical" evidence="2">
    <location>
        <begin position="42"/>
        <end position="60"/>
    </location>
</feature>
<name>A0A6J6UHS2_9ZZZZ</name>
<dbReference type="EMBL" id="CAFABA010000179">
    <property type="protein sequence ID" value="CAB4836455.1"/>
    <property type="molecule type" value="Genomic_DNA"/>
</dbReference>
<protein>
    <submittedName>
        <fullName evidence="3">Unannotated protein</fullName>
    </submittedName>
</protein>
<proteinExistence type="predicted"/>
<dbReference type="EMBL" id="CAEZYR010000094">
    <property type="protein sequence ID" value="CAB4758243.1"/>
    <property type="molecule type" value="Genomic_DNA"/>
</dbReference>
<organism evidence="3">
    <name type="scientific">freshwater metagenome</name>
    <dbReference type="NCBI Taxonomy" id="449393"/>
    <lineage>
        <taxon>unclassified sequences</taxon>
        <taxon>metagenomes</taxon>
        <taxon>ecological metagenomes</taxon>
    </lineage>
</organism>
<evidence type="ECO:0000313" key="3">
    <source>
        <dbReference type="EMBL" id="CAB4758243.1"/>
    </source>
</evidence>
<evidence type="ECO:0000313" key="4">
    <source>
        <dbReference type="EMBL" id="CAB4836455.1"/>
    </source>
</evidence>
<sequence length="240" mass="25631">MVAMTAGSQAPGDPRADRPVSDAHETPLAPRGLSDCFTPVTTVIYTLAIFLLDLLAGVAIEYGSVFSKTTTLILNGLDVALVVAFLATIAFVIVASMIGGDHLRQRALIVYLFVATLQVIAAVAALVVTARVRNDEYLWSLVDVGAAYIAIAAVFTGWYWLLDSIVPGGAFVFPGRGGEDLVRPKFIDYAFISFNTNATFGPTGETVVSRRVKLVMMFQTSLSLLVLLVLVARLVSSGRS</sequence>
<keyword evidence="2" id="KW-0812">Transmembrane</keyword>
<keyword evidence="2" id="KW-1133">Transmembrane helix</keyword>
<gene>
    <name evidence="3" type="ORF">UFOPK2754_02234</name>
    <name evidence="4" type="ORF">UFOPK3139_02899</name>
</gene>
<reference evidence="3" key="1">
    <citation type="submission" date="2020-05" db="EMBL/GenBank/DDBJ databases">
        <authorList>
            <person name="Chiriac C."/>
            <person name="Salcher M."/>
            <person name="Ghai R."/>
            <person name="Kavagutti S V."/>
        </authorList>
    </citation>
    <scope>NUCLEOTIDE SEQUENCE</scope>
</reference>
<feature type="transmembrane region" description="Helical" evidence="2">
    <location>
        <begin position="137"/>
        <end position="161"/>
    </location>
</feature>
<feature type="region of interest" description="Disordered" evidence="1">
    <location>
        <begin position="1"/>
        <end position="27"/>
    </location>
</feature>
<evidence type="ECO:0000256" key="2">
    <source>
        <dbReference type="SAM" id="Phobius"/>
    </source>
</evidence>